<protein>
    <submittedName>
        <fullName evidence="1">Uncharacterized protein</fullName>
    </submittedName>
</protein>
<proteinExistence type="predicted"/>
<evidence type="ECO:0000313" key="1">
    <source>
        <dbReference type="EMBL" id="OIQ70616.1"/>
    </source>
</evidence>
<sequence length="408" mass="42994">MVLVGPGRGIADAFHAGRHPVGFLIEALRDVLSGRAAVLGGPVQRFLHVKGRADGGDVVHRTIDLAGRVGHSGNFHHGLHARRVAAPADRRAKREDHAVGGIARGLGGVLIHAPDVAEELNVDARGLAGLHDRDVGGGGVAEIGIIGADALQAQALRAVVAGRERKHQRRQHLEAEFGRERFAGRLRCVGIRMVGAHMHELRLAGLALGLPVLGRPGEFGAQRVGVGRSIEEVVGRSLRLAAGAFRIGERGGIGAGNIRDLVLGQEAGQRLGIRGAPAHDRRDLVVGGRPLLVERDRARHLVAIVVAVDVQLLAADAAVLVDPGERVRDALSIGRTNVGCSARQILKVADGDLGLRRGRGAAEQQRQRDGAKQGFHGHGLSSGFFVKFHCSQSRSDLNAKTGRVSSTS</sequence>
<dbReference type="AlphaFoldDB" id="A0A1J5PIK2"/>
<organism evidence="1">
    <name type="scientific">mine drainage metagenome</name>
    <dbReference type="NCBI Taxonomy" id="410659"/>
    <lineage>
        <taxon>unclassified sequences</taxon>
        <taxon>metagenomes</taxon>
        <taxon>ecological metagenomes</taxon>
    </lineage>
</organism>
<dbReference type="EMBL" id="MLJW01004114">
    <property type="protein sequence ID" value="OIQ70616.1"/>
    <property type="molecule type" value="Genomic_DNA"/>
</dbReference>
<comment type="caution">
    <text evidence="1">The sequence shown here is derived from an EMBL/GenBank/DDBJ whole genome shotgun (WGS) entry which is preliminary data.</text>
</comment>
<reference evidence="1" key="1">
    <citation type="submission" date="2016-10" db="EMBL/GenBank/DDBJ databases">
        <title>Sequence of Gallionella enrichment culture.</title>
        <authorList>
            <person name="Poehlein A."/>
            <person name="Muehling M."/>
            <person name="Daniel R."/>
        </authorList>
    </citation>
    <scope>NUCLEOTIDE SEQUENCE</scope>
</reference>
<name>A0A1J5PIK2_9ZZZZ</name>
<gene>
    <name evidence="1" type="ORF">GALL_477700</name>
</gene>
<accession>A0A1J5PIK2</accession>